<dbReference type="InterPro" id="IPR029472">
    <property type="entry name" value="Copia-like_N"/>
</dbReference>
<evidence type="ECO:0000313" key="5">
    <source>
        <dbReference type="Proteomes" id="UP001280121"/>
    </source>
</evidence>
<accession>A0AAD9TPZ7</accession>
<feature type="region of interest" description="Disordered" evidence="1">
    <location>
        <begin position="262"/>
        <end position="281"/>
    </location>
</feature>
<evidence type="ECO:0000256" key="1">
    <source>
        <dbReference type="SAM" id="MobiDB-lite"/>
    </source>
</evidence>
<dbReference type="EMBL" id="JANJYI010000008">
    <property type="protein sequence ID" value="KAK2639868.1"/>
    <property type="molecule type" value="Genomic_DNA"/>
</dbReference>
<evidence type="ECO:0000259" key="2">
    <source>
        <dbReference type="Pfam" id="PF03732"/>
    </source>
</evidence>
<dbReference type="Pfam" id="PF03732">
    <property type="entry name" value="Retrotrans_gag"/>
    <property type="match status" value="1"/>
</dbReference>
<evidence type="ECO:0008006" key="6">
    <source>
        <dbReference type="Google" id="ProtNLM"/>
    </source>
</evidence>
<gene>
    <name evidence="4" type="ORF">Ddye_027663</name>
</gene>
<dbReference type="InterPro" id="IPR005162">
    <property type="entry name" value="Retrotrans_gag_dom"/>
</dbReference>
<dbReference type="AlphaFoldDB" id="A0AAD9TPZ7"/>
<dbReference type="Proteomes" id="UP001280121">
    <property type="component" value="Unassembled WGS sequence"/>
</dbReference>
<feature type="domain" description="Retrotransposon Copia-like N-terminal" evidence="3">
    <location>
        <begin position="32"/>
        <end position="79"/>
    </location>
</feature>
<feature type="domain" description="Retrotransposon gag" evidence="2">
    <location>
        <begin position="100"/>
        <end position="205"/>
    </location>
</feature>
<keyword evidence="5" id="KW-1185">Reference proteome</keyword>
<reference evidence="4" key="1">
    <citation type="journal article" date="2023" name="Plant J.">
        <title>Genome sequences and population genomics provide insights into the demographic history, inbreeding, and mutation load of two 'living fossil' tree species of Dipteronia.</title>
        <authorList>
            <person name="Feng Y."/>
            <person name="Comes H.P."/>
            <person name="Chen J."/>
            <person name="Zhu S."/>
            <person name="Lu R."/>
            <person name="Zhang X."/>
            <person name="Li P."/>
            <person name="Qiu J."/>
            <person name="Olsen K.M."/>
            <person name="Qiu Y."/>
        </authorList>
    </citation>
    <scope>NUCLEOTIDE SEQUENCE</scope>
    <source>
        <strain evidence="4">KIB01</strain>
    </source>
</reference>
<organism evidence="4 5">
    <name type="scientific">Dipteronia dyeriana</name>
    <dbReference type="NCBI Taxonomy" id="168575"/>
    <lineage>
        <taxon>Eukaryota</taxon>
        <taxon>Viridiplantae</taxon>
        <taxon>Streptophyta</taxon>
        <taxon>Embryophyta</taxon>
        <taxon>Tracheophyta</taxon>
        <taxon>Spermatophyta</taxon>
        <taxon>Magnoliopsida</taxon>
        <taxon>eudicotyledons</taxon>
        <taxon>Gunneridae</taxon>
        <taxon>Pentapetalae</taxon>
        <taxon>rosids</taxon>
        <taxon>malvids</taxon>
        <taxon>Sapindales</taxon>
        <taxon>Sapindaceae</taxon>
        <taxon>Hippocastanoideae</taxon>
        <taxon>Acereae</taxon>
        <taxon>Dipteronia</taxon>
    </lineage>
</organism>
<evidence type="ECO:0000313" key="4">
    <source>
        <dbReference type="EMBL" id="KAK2639868.1"/>
    </source>
</evidence>
<name>A0AAD9TPZ7_9ROSI</name>
<dbReference type="PANTHER" id="PTHR37610">
    <property type="entry name" value="CCHC-TYPE DOMAIN-CONTAINING PROTEIN"/>
    <property type="match status" value="1"/>
</dbReference>
<dbReference type="PANTHER" id="PTHR37610:SF81">
    <property type="entry name" value="RETROTRANSPOSON COPIA-LIKE N-TERMINAL DOMAIN-CONTAINING PROTEIN"/>
    <property type="match status" value="1"/>
</dbReference>
<feature type="compositionally biased region" description="Low complexity" evidence="1">
    <location>
        <begin position="262"/>
        <end position="280"/>
    </location>
</feature>
<dbReference type="Pfam" id="PF14244">
    <property type="entry name" value="Retrotran_gag_3"/>
    <property type="match status" value="1"/>
</dbReference>
<protein>
    <recommendedName>
        <fullName evidence="6">Retrotransposon Copia-like N-terminal domain-containing protein</fullName>
    </recommendedName>
</protein>
<proteinExistence type="predicted"/>
<sequence>MNFLQALKVTPGSNSSMSKSSIDDSSSPYFLHHSDNPGLILVPQPLTEDNYASWSRAMLIALSVKNKLGFIDGSIQKPSEGSDLIELTSWIRNNNIVISWILNSVSKEISASVIYSESAHEIWLDLKERFQQRNGPRIFQLRRDLMNNVQGQNSVSTYYRKLKAIWEELNNYRPVCSCGKCTCGGTKALVDHYNMEFVMSFLNGLNDSFTQVRGQLLAMDPIPSINKVFAIVSQEENQQQQQQQQQQRGIIGVRNDAMRFNSNRLSSSSSPSSSSPNNISHQKKKERLICVHCGCIGHTIERCYKLLGYPPPPVCSCGKVHVFTKHNSPSCSTTTTSLFPLLSKMAVLNIHNSP</sequence>
<evidence type="ECO:0000259" key="3">
    <source>
        <dbReference type="Pfam" id="PF14244"/>
    </source>
</evidence>
<comment type="caution">
    <text evidence="4">The sequence shown here is derived from an EMBL/GenBank/DDBJ whole genome shotgun (WGS) entry which is preliminary data.</text>
</comment>